<evidence type="ECO:0000256" key="1">
    <source>
        <dbReference type="ARBA" id="ARBA00003180"/>
    </source>
</evidence>
<organism evidence="11 12">
    <name type="scientific">Immundisolibacter cernigliae</name>
    <dbReference type="NCBI Taxonomy" id="1810504"/>
    <lineage>
        <taxon>Bacteria</taxon>
        <taxon>Pseudomonadati</taxon>
        <taxon>Pseudomonadota</taxon>
        <taxon>Gammaproteobacteria</taxon>
        <taxon>Immundisolibacterales</taxon>
        <taxon>Immundisolibacteraceae</taxon>
        <taxon>Immundisolibacter</taxon>
    </lineage>
</organism>
<evidence type="ECO:0000256" key="3">
    <source>
        <dbReference type="ARBA" id="ARBA00022516"/>
    </source>
</evidence>
<dbReference type="RefSeq" id="WP_068804383.1">
    <property type="nucleotide sequence ID" value="NZ_CP014671.1"/>
</dbReference>
<dbReference type="GO" id="GO:0016020">
    <property type="term" value="C:membrane"/>
    <property type="evidence" value="ECO:0007669"/>
    <property type="project" value="GOC"/>
</dbReference>
<reference evidence="12" key="1">
    <citation type="submission" date="2016-03" db="EMBL/GenBank/DDBJ databases">
        <title>Complete genome sequence of Solimmundus cernigliae, representing a novel lineage of polycyclic aromatic hydrocarbon degraders within the Gammaproteobacteria.</title>
        <authorList>
            <person name="Singleton D.R."/>
            <person name="Dickey A.N."/>
            <person name="Scholl E.H."/>
            <person name="Wright F.A."/>
            <person name="Aitken M.D."/>
        </authorList>
    </citation>
    <scope>NUCLEOTIDE SEQUENCE [LARGE SCALE GENOMIC DNA]</scope>
    <source>
        <strain evidence="12">TR3.2</strain>
    </source>
</reference>
<dbReference type="InterPro" id="IPR036736">
    <property type="entry name" value="ACP-like_sf"/>
</dbReference>
<feature type="domain" description="Carrier" evidence="10">
    <location>
        <begin position="3"/>
        <end position="79"/>
    </location>
</feature>
<dbReference type="Proteomes" id="UP000092952">
    <property type="component" value="Chromosome"/>
</dbReference>
<dbReference type="InParanoid" id="A0A1B1YUB7"/>
<keyword evidence="2" id="KW-0596">Phosphopantetheine</keyword>
<evidence type="ECO:0000259" key="10">
    <source>
        <dbReference type="PROSITE" id="PS50075"/>
    </source>
</evidence>
<accession>A0A1B1YUB7</accession>
<evidence type="ECO:0000256" key="2">
    <source>
        <dbReference type="ARBA" id="ARBA00022450"/>
    </source>
</evidence>
<evidence type="ECO:0000256" key="5">
    <source>
        <dbReference type="ARBA" id="ARBA00022832"/>
    </source>
</evidence>
<dbReference type="GO" id="GO:0009245">
    <property type="term" value="P:lipid A biosynthetic process"/>
    <property type="evidence" value="ECO:0007669"/>
    <property type="project" value="TreeGrafter"/>
</dbReference>
<comment type="pathway">
    <text evidence="8">Glycolipid biosynthesis; KDO(2)-lipid A biosynthesis.</text>
</comment>
<evidence type="ECO:0000256" key="9">
    <source>
        <dbReference type="ARBA" id="ARBA00024402"/>
    </source>
</evidence>
<dbReference type="KEGG" id="gbi:PG2T_09060"/>
<evidence type="ECO:0000313" key="11">
    <source>
        <dbReference type="EMBL" id="ANX04307.1"/>
    </source>
</evidence>
<dbReference type="SUPFAM" id="SSF47336">
    <property type="entry name" value="ACP-like"/>
    <property type="match status" value="1"/>
</dbReference>
<dbReference type="Pfam" id="PF00550">
    <property type="entry name" value="PP-binding"/>
    <property type="match status" value="1"/>
</dbReference>
<dbReference type="PANTHER" id="PTHR20863">
    <property type="entry name" value="ACYL CARRIER PROTEIN"/>
    <property type="match status" value="1"/>
</dbReference>
<dbReference type="PROSITE" id="PS50075">
    <property type="entry name" value="CARRIER"/>
    <property type="match status" value="1"/>
</dbReference>
<dbReference type="Gene3D" id="1.10.1200.10">
    <property type="entry name" value="ACP-like"/>
    <property type="match status" value="1"/>
</dbReference>
<dbReference type="EMBL" id="CP014671">
    <property type="protein sequence ID" value="ANX04307.1"/>
    <property type="molecule type" value="Genomic_DNA"/>
</dbReference>
<dbReference type="GO" id="GO:0000036">
    <property type="term" value="F:acyl carrier activity"/>
    <property type="evidence" value="ECO:0007669"/>
    <property type="project" value="TreeGrafter"/>
</dbReference>
<comment type="function">
    <text evidence="1">Carrier of the growing fatty acid chain in fatty acid biosynthesis.</text>
</comment>
<dbReference type="PANTHER" id="PTHR20863:SF76">
    <property type="entry name" value="CARRIER DOMAIN-CONTAINING PROTEIN"/>
    <property type="match status" value="1"/>
</dbReference>
<evidence type="ECO:0000256" key="6">
    <source>
        <dbReference type="ARBA" id="ARBA00023098"/>
    </source>
</evidence>
<dbReference type="GO" id="GO:0031177">
    <property type="term" value="F:phosphopantetheine binding"/>
    <property type="evidence" value="ECO:0007669"/>
    <property type="project" value="InterPro"/>
</dbReference>
<evidence type="ECO:0000256" key="8">
    <source>
        <dbReference type="ARBA" id="ARBA00024328"/>
    </source>
</evidence>
<sequence>MAVSAQRILETLQDRLNALTGGKAVSGDTDLVGDLGLDSLQVMELLMEMEDAFDISIPVNVMADVRTVGELAAAVQALLA</sequence>
<dbReference type="STRING" id="1810504.PG2T_09060"/>
<dbReference type="OrthoDB" id="287644at2"/>
<keyword evidence="5" id="KW-0276">Fatty acid metabolism</keyword>
<keyword evidence="7" id="KW-0275">Fatty acid biosynthesis</keyword>
<dbReference type="InterPro" id="IPR009081">
    <property type="entry name" value="PP-bd_ACP"/>
</dbReference>
<dbReference type="PROSITE" id="PS00012">
    <property type="entry name" value="PHOSPHOPANTETHEINE"/>
    <property type="match status" value="1"/>
</dbReference>
<dbReference type="InterPro" id="IPR003231">
    <property type="entry name" value="ACP"/>
</dbReference>
<name>A0A1B1YUB7_9GAMM</name>
<gene>
    <name evidence="11" type="ORF">PG2T_09060</name>
</gene>
<evidence type="ECO:0000256" key="4">
    <source>
        <dbReference type="ARBA" id="ARBA00022553"/>
    </source>
</evidence>
<keyword evidence="12" id="KW-1185">Reference proteome</keyword>
<keyword evidence="6" id="KW-0443">Lipid metabolism</keyword>
<dbReference type="GO" id="GO:0000035">
    <property type="term" value="F:acyl binding"/>
    <property type="evidence" value="ECO:0007669"/>
    <property type="project" value="TreeGrafter"/>
</dbReference>
<dbReference type="AlphaFoldDB" id="A0A1B1YUB7"/>
<dbReference type="SMART" id="SM00823">
    <property type="entry name" value="PKS_PP"/>
    <property type="match status" value="1"/>
</dbReference>
<evidence type="ECO:0000256" key="7">
    <source>
        <dbReference type="ARBA" id="ARBA00023160"/>
    </source>
</evidence>
<evidence type="ECO:0000313" key="12">
    <source>
        <dbReference type="Proteomes" id="UP000092952"/>
    </source>
</evidence>
<dbReference type="GO" id="GO:0005829">
    <property type="term" value="C:cytosol"/>
    <property type="evidence" value="ECO:0007669"/>
    <property type="project" value="TreeGrafter"/>
</dbReference>
<keyword evidence="3" id="KW-0444">Lipid biosynthesis</keyword>
<proteinExistence type="predicted"/>
<keyword evidence="4" id="KW-0597">Phosphoprotein</keyword>
<dbReference type="InterPro" id="IPR020806">
    <property type="entry name" value="PKS_PP-bd"/>
</dbReference>
<protein>
    <recommendedName>
        <fullName evidence="9">Acyl carrier protein AcpXL</fullName>
    </recommendedName>
</protein>
<dbReference type="InterPro" id="IPR006162">
    <property type="entry name" value="Ppantetheine_attach_site"/>
</dbReference>